<keyword evidence="2 5" id="KW-0547">Nucleotide-binding</keyword>
<dbReference type="GO" id="GO:0004674">
    <property type="term" value="F:protein serine/threonine kinase activity"/>
    <property type="evidence" value="ECO:0007669"/>
    <property type="project" value="UniProtKB-EC"/>
</dbReference>
<dbReference type="SMART" id="SM00220">
    <property type="entry name" value="S_TKc"/>
    <property type="match status" value="1"/>
</dbReference>
<dbReference type="InterPro" id="IPR011009">
    <property type="entry name" value="Kinase-like_dom_sf"/>
</dbReference>
<dbReference type="Pfam" id="PF00069">
    <property type="entry name" value="Pkinase"/>
    <property type="match status" value="1"/>
</dbReference>
<dbReference type="RefSeq" id="WP_146390091.1">
    <property type="nucleotide sequence ID" value="NZ_SJPK01000002.1"/>
</dbReference>
<dbReference type="AlphaFoldDB" id="A0A5C5YHE7"/>
<evidence type="ECO:0000256" key="2">
    <source>
        <dbReference type="ARBA" id="ARBA00022741"/>
    </source>
</evidence>
<dbReference type="InterPro" id="IPR017441">
    <property type="entry name" value="Protein_kinase_ATP_BS"/>
</dbReference>
<dbReference type="Gene3D" id="3.30.200.20">
    <property type="entry name" value="Phosphorylase Kinase, domain 1"/>
    <property type="match status" value="1"/>
</dbReference>
<reference evidence="9 10" key="1">
    <citation type="submission" date="2019-02" db="EMBL/GenBank/DDBJ databases">
        <title>Deep-cultivation of Planctomycetes and their phenomic and genomic characterization uncovers novel biology.</title>
        <authorList>
            <person name="Wiegand S."/>
            <person name="Jogler M."/>
            <person name="Boedeker C."/>
            <person name="Pinto D."/>
            <person name="Vollmers J."/>
            <person name="Rivas-Marin E."/>
            <person name="Kohn T."/>
            <person name="Peeters S.H."/>
            <person name="Heuer A."/>
            <person name="Rast P."/>
            <person name="Oberbeckmann S."/>
            <person name="Bunk B."/>
            <person name="Jeske O."/>
            <person name="Meyerdierks A."/>
            <person name="Storesund J.E."/>
            <person name="Kallscheuer N."/>
            <person name="Luecker S."/>
            <person name="Lage O.M."/>
            <person name="Pohl T."/>
            <person name="Merkel B.J."/>
            <person name="Hornburger P."/>
            <person name="Mueller R.-W."/>
            <person name="Bruemmer F."/>
            <person name="Labrenz M."/>
            <person name="Spormann A.M."/>
            <person name="Op Den Camp H."/>
            <person name="Overmann J."/>
            <person name="Amann R."/>
            <person name="Jetten M.S.M."/>
            <person name="Mascher T."/>
            <person name="Medema M.H."/>
            <person name="Devos D.P."/>
            <person name="Kaster A.-K."/>
            <person name="Ovreas L."/>
            <person name="Rohde M."/>
            <person name="Galperin M.Y."/>
            <person name="Jogler C."/>
        </authorList>
    </citation>
    <scope>NUCLEOTIDE SEQUENCE [LARGE SCALE GENOMIC DNA]</scope>
    <source>
        <strain evidence="9 10">CA85</strain>
    </source>
</reference>
<accession>A0A5C5YHE7</accession>
<dbReference type="InterPro" id="IPR000719">
    <property type="entry name" value="Prot_kinase_dom"/>
</dbReference>
<keyword evidence="3 9" id="KW-0418">Kinase</keyword>
<comment type="caution">
    <text evidence="9">The sequence shown here is derived from an EMBL/GenBank/DDBJ whole genome shotgun (WGS) entry which is preliminary data.</text>
</comment>
<dbReference type="PANTHER" id="PTHR43289:SF6">
    <property type="entry name" value="SERINE_THREONINE-PROTEIN KINASE NEKL-3"/>
    <property type="match status" value="1"/>
</dbReference>
<evidence type="ECO:0000256" key="1">
    <source>
        <dbReference type="ARBA" id="ARBA00022679"/>
    </source>
</evidence>
<dbReference type="InterPro" id="IPR008271">
    <property type="entry name" value="Ser/Thr_kinase_AS"/>
</dbReference>
<organism evidence="9 10">
    <name type="scientific">Allorhodopirellula solitaria</name>
    <dbReference type="NCBI Taxonomy" id="2527987"/>
    <lineage>
        <taxon>Bacteria</taxon>
        <taxon>Pseudomonadati</taxon>
        <taxon>Planctomycetota</taxon>
        <taxon>Planctomycetia</taxon>
        <taxon>Pirellulales</taxon>
        <taxon>Pirellulaceae</taxon>
        <taxon>Allorhodopirellula</taxon>
    </lineage>
</organism>
<evidence type="ECO:0000259" key="8">
    <source>
        <dbReference type="PROSITE" id="PS50011"/>
    </source>
</evidence>
<keyword evidence="7" id="KW-0472">Membrane</keyword>
<dbReference type="SUPFAM" id="SSF48452">
    <property type="entry name" value="TPR-like"/>
    <property type="match status" value="1"/>
</dbReference>
<feature type="region of interest" description="Disordered" evidence="6">
    <location>
        <begin position="600"/>
        <end position="640"/>
    </location>
</feature>
<evidence type="ECO:0000256" key="3">
    <source>
        <dbReference type="ARBA" id="ARBA00022777"/>
    </source>
</evidence>
<feature type="binding site" evidence="5">
    <location>
        <position position="112"/>
    </location>
    <ligand>
        <name>ATP</name>
        <dbReference type="ChEBI" id="CHEBI:30616"/>
    </ligand>
</feature>
<evidence type="ECO:0000313" key="9">
    <source>
        <dbReference type="EMBL" id="TWT74035.1"/>
    </source>
</evidence>
<dbReference type="GO" id="GO:0005524">
    <property type="term" value="F:ATP binding"/>
    <property type="evidence" value="ECO:0007669"/>
    <property type="project" value="UniProtKB-UniRule"/>
</dbReference>
<evidence type="ECO:0000256" key="5">
    <source>
        <dbReference type="PROSITE-ProRule" id="PRU10141"/>
    </source>
</evidence>
<evidence type="ECO:0000256" key="7">
    <source>
        <dbReference type="SAM" id="Phobius"/>
    </source>
</evidence>
<dbReference type="Gene3D" id="1.10.510.10">
    <property type="entry name" value="Transferase(Phosphotransferase) domain 1"/>
    <property type="match status" value="1"/>
</dbReference>
<dbReference type="SUPFAM" id="SSF56112">
    <property type="entry name" value="Protein kinase-like (PK-like)"/>
    <property type="match status" value="1"/>
</dbReference>
<name>A0A5C5YHE7_9BACT</name>
<keyword evidence="7" id="KW-1133">Transmembrane helix</keyword>
<evidence type="ECO:0000256" key="6">
    <source>
        <dbReference type="SAM" id="MobiDB-lite"/>
    </source>
</evidence>
<sequence>MNEPSERTIFFDASEIDDPAARQQYLDQACAGDSSLRASVEALLLASDQSDHMIDRPPVNLIEMADTMAIDNDWIGKRIGCYRLMEQIGEGGFGLVFVAQQDQPVRRQVALKVVKPGMNTKEVIARFSAEQQAVAMMDHPNIAQVFDAGVTDDGRPFFAMELVRGVPINEFADAHRLTIPERLELFIDVCHAVHHAHQKAVIHRDIKPSNVLVTLHGDRPVVKVIDFGVAKAIGHSLTDQTIYTRFVAMIGTPLYMSPEQAEMSGLDVDTRSDIYSLGVMLYELLSGATPFDRDRLNSVGLDELRQIIREEEPPTPSRRLTTMGERATTVSALRKAESSRLSSTLRGDLDWIVMKSLEKDRNRRYASAMALAEDVRRYLQQEPIEARPPSTIYQMSRFARRNRVAFTTAALVLLSLTGGLVASLWQMQRVARERDEKEALVREIEQFAGQVTRANELVAGGQSLAEADQMQAAEQTFGEAVTQQPSYYLPWVSRGQFFARQSYWDAAASDFAKALNLGAPTDTPQWWGVPALLEWTNHDEACERYYRQYRERLLTIQDEVPPEGVRWEWIRNGMIKKDALSAGQYNWLAELAQQKLMQHGRPRFDPGRPPPPGDSVPDDFGPPERHRRPPLPELDGRTPRPVQHYVTALAQLRAQRYEQAIEQLREASQMQWPNPFMVHAPLAIAYQAIGNSEEAKEQRRRASQVVSEISDAETQQGHFAEIPWFDVVELRVLSAEAAETSDAE</sequence>
<dbReference type="PROSITE" id="PS00108">
    <property type="entry name" value="PROTEIN_KINASE_ST"/>
    <property type="match status" value="1"/>
</dbReference>
<keyword evidence="10" id="KW-1185">Reference proteome</keyword>
<evidence type="ECO:0000313" key="10">
    <source>
        <dbReference type="Proteomes" id="UP000318053"/>
    </source>
</evidence>
<dbReference type="EC" id="2.7.11.1" evidence="9"/>
<proteinExistence type="predicted"/>
<dbReference type="Proteomes" id="UP000318053">
    <property type="component" value="Unassembled WGS sequence"/>
</dbReference>
<dbReference type="CDD" id="cd14014">
    <property type="entry name" value="STKc_PknB_like"/>
    <property type="match status" value="1"/>
</dbReference>
<feature type="transmembrane region" description="Helical" evidence="7">
    <location>
        <begin position="404"/>
        <end position="425"/>
    </location>
</feature>
<dbReference type="EMBL" id="SJPK01000002">
    <property type="protein sequence ID" value="TWT74035.1"/>
    <property type="molecule type" value="Genomic_DNA"/>
</dbReference>
<keyword evidence="7" id="KW-0812">Transmembrane</keyword>
<dbReference type="PROSITE" id="PS50011">
    <property type="entry name" value="PROTEIN_KINASE_DOM"/>
    <property type="match status" value="1"/>
</dbReference>
<dbReference type="PANTHER" id="PTHR43289">
    <property type="entry name" value="MITOGEN-ACTIVATED PROTEIN KINASE KINASE KINASE 20-RELATED"/>
    <property type="match status" value="1"/>
</dbReference>
<dbReference type="OrthoDB" id="258731at2"/>
<keyword evidence="1 9" id="KW-0808">Transferase</keyword>
<gene>
    <name evidence="9" type="primary">pknB_3</name>
    <name evidence="9" type="ORF">CA85_09190</name>
</gene>
<dbReference type="Gene3D" id="1.25.40.10">
    <property type="entry name" value="Tetratricopeptide repeat domain"/>
    <property type="match status" value="2"/>
</dbReference>
<keyword evidence="4 5" id="KW-0067">ATP-binding</keyword>
<protein>
    <submittedName>
        <fullName evidence="9">Serine/threonine-protein kinase PknB</fullName>
        <ecNumber evidence="9">2.7.11.1</ecNumber>
    </submittedName>
</protein>
<dbReference type="InterPro" id="IPR011990">
    <property type="entry name" value="TPR-like_helical_dom_sf"/>
</dbReference>
<dbReference type="PROSITE" id="PS00107">
    <property type="entry name" value="PROTEIN_KINASE_ATP"/>
    <property type="match status" value="1"/>
</dbReference>
<feature type="domain" description="Protein kinase" evidence="8">
    <location>
        <begin position="82"/>
        <end position="379"/>
    </location>
</feature>
<evidence type="ECO:0000256" key="4">
    <source>
        <dbReference type="ARBA" id="ARBA00022840"/>
    </source>
</evidence>